<comment type="caution">
    <text evidence="7">The sequence shown here is derived from an EMBL/GenBank/DDBJ whole genome shotgun (WGS) entry which is preliminary data.</text>
</comment>
<dbReference type="RefSeq" id="WP_126814028.1">
    <property type="nucleotide sequence ID" value="NZ_NGKC01000010.1"/>
</dbReference>
<keyword evidence="2" id="KW-1003">Cell membrane</keyword>
<keyword evidence="8" id="KW-1185">Reference proteome</keyword>
<dbReference type="PANTHER" id="PTHR23513:SF6">
    <property type="entry name" value="MAJOR FACILITATOR SUPERFAMILY ASSOCIATED DOMAIN-CONTAINING PROTEIN"/>
    <property type="match status" value="1"/>
</dbReference>
<evidence type="ECO:0000313" key="7">
    <source>
        <dbReference type="EMBL" id="RSU10878.1"/>
    </source>
</evidence>
<keyword evidence="3 6" id="KW-0812">Transmembrane</keyword>
<feature type="transmembrane region" description="Helical" evidence="6">
    <location>
        <begin position="264"/>
        <end position="285"/>
    </location>
</feature>
<keyword evidence="5 6" id="KW-0472">Membrane</keyword>
<keyword evidence="4 6" id="KW-1133">Transmembrane helix</keyword>
<dbReference type="EMBL" id="NGKC01000010">
    <property type="protein sequence ID" value="RSU10878.1"/>
    <property type="molecule type" value="Genomic_DNA"/>
</dbReference>
<feature type="transmembrane region" description="Helical" evidence="6">
    <location>
        <begin position="383"/>
        <end position="399"/>
    </location>
</feature>
<evidence type="ECO:0008006" key="9">
    <source>
        <dbReference type="Google" id="ProtNLM"/>
    </source>
</evidence>
<organism evidence="7 8">
    <name type="scientific">Vagococcus acidifermentans</name>
    <dbReference type="NCBI Taxonomy" id="564710"/>
    <lineage>
        <taxon>Bacteria</taxon>
        <taxon>Bacillati</taxon>
        <taxon>Bacillota</taxon>
        <taxon>Bacilli</taxon>
        <taxon>Lactobacillales</taxon>
        <taxon>Enterococcaceae</taxon>
        <taxon>Vagococcus</taxon>
    </lineage>
</organism>
<evidence type="ECO:0000313" key="8">
    <source>
        <dbReference type="Proteomes" id="UP000286773"/>
    </source>
</evidence>
<dbReference type="Pfam" id="PF07690">
    <property type="entry name" value="MFS_1"/>
    <property type="match status" value="1"/>
</dbReference>
<dbReference type="Proteomes" id="UP000286773">
    <property type="component" value="Unassembled WGS sequence"/>
</dbReference>
<reference evidence="7 8" key="1">
    <citation type="submission" date="2017-05" db="EMBL/GenBank/DDBJ databases">
        <title>Vagococcus spp. assemblies.</title>
        <authorList>
            <person name="Gulvik C.A."/>
        </authorList>
    </citation>
    <scope>NUCLEOTIDE SEQUENCE [LARGE SCALE GENOMIC DNA]</scope>
    <source>
        <strain evidence="7 8">LMG 24798</strain>
    </source>
</reference>
<feature type="transmembrane region" description="Helical" evidence="6">
    <location>
        <begin position="46"/>
        <end position="65"/>
    </location>
</feature>
<evidence type="ECO:0000256" key="5">
    <source>
        <dbReference type="ARBA" id="ARBA00023136"/>
    </source>
</evidence>
<dbReference type="Gene3D" id="1.20.1250.20">
    <property type="entry name" value="MFS general substrate transporter like domains"/>
    <property type="match status" value="1"/>
</dbReference>
<dbReference type="OrthoDB" id="2293709at2"/>
<proteinExistence type="predicted"/>
<feature type="transmembrane region" description="Helical" evidence="6">
    <location>
        <begin position="231"/>
        <end position="252"/>
    </location>
</feature>
<comment type="subcellular location">
    <subcellularLocation>
        <location evidence="1">Cell membrane</location>
        <topology evidence="1">Multi-pass membrane protein</topology>
    </subcellularLocation>
</comment>
<name>A0A430AS45_9ENTE</name>
<feature type="transmembrane region" description="Helical" evidence="6">
    <location>
        <begin position="172"/>
        <end position="190"/>
    </location>
</feature>
<dbReference type="InterPro" id="IPR011701">
    <property type="entry name" value="MFS"/>
</dbReference>
<evidence type="ECO:0000256" key="3">
    <source>
        <dbReference type="ARBA" id="ARBA00022692"/>
    </source>
</evidence>
<dbReference type="GO" id="GO:0005886">
    <property type="term" value="C:plasma membrane"/>
    <property type="evidence" value="ECO:0007669"/>
    <property type="project" value="UniProtKB-SubCell"/>
</dbReference>
<sequence>MLSVIKQHRLFAQLTSINLLSGIGDRLFYTAMLTLAASLPQADLGIVIVTVSESLPILFSFLLGNLADRMPHKSQKLLRNAIGRAAIYLVIGLLIRYDSTLKIIVMMAALNFLSDLLGNYSSALGAPFIKLLVPAKNMESAQSLVSLTSQLVAVAANFAGSFLLGIVMISSIAYINSAVFMVTAIGYALIQKKLADKETTITMVTSHENILATTLKTITKIVKNRPVCHDIMQLALVNGFFGGLTPVFVMFLNQHPEQVIFSNAMTISLLSGLSTLFIIIGNILSPIKLRQFSNRQLMTFADSFICLTAAGFLMSNLLTILLAMSGLSLLLGMILPRFTANIISSYPPENLGGIMTTVNSLLVMAPPLTGLLFPAIALVNLKVVYLCFLGYGIVVMFIGKAE</sequence>
<evidence type="ECO:0000256" key="2">
    <source>
        <dbReference type="ARBA" id="ARBA00022475"/>
    </source>
</evidence>
<dbReference type="AlphaFoldDB" id="A0A430AS45"/>
<accession>A0A430AS45</accession>
<dbReference type="InterPro" id="IPR036259">
    <property type="entry name" value="MFS_trans_sf"/>
</dbReference>
<evidence type="ECO:0000256" key="6">
    <source>
        <dbReference type="SAM" id="Phobius"/>
    </source>
</evidence>
<dbReference type="SUPFAM" id="SSF103473">
    <property type="entry name" value="MFS general substrate transporter"/>
    <property type="match status" value="1"/>
</dbReference>
<evidence type="ECO:0000256" key="1">
    <source>
        <dbReference type="ARBA" id="ARBA00004651"/>
    </source>
</evidence>
<protein>
    <recommendedName>
        <fullName evidence="9">MFS transporter</fullName>
    </recommendedName>
</protein>
<gene>
    <name evidence="7" type="ORF">CBF27_09290</name>
</gene>
<dbReference type="PANTHER" id="PTHR23513">
    <property type="entry name" value="INTEGRAL MEMBRANE EFFLUX PROTEIN-RELATED"/>
    <property type="match status" value="1"/>
</dbReference>
<dbReference type="GO" id="GO:0022857">
    <property type="term" value="F:transmembrane transporter activity"/>
    <property type="evidence" value="ECO:0007669"/>
    <property type="project" value="InterPro"/>
</dbReference>
<evidence type="ECO:0000256" key="4">
    <source>
        <dbReference type="ARBA" id="ARBA00022989"/>
    </source>
</evidence>